<dbReference type="InterPro" id="IPR023765">
    <property type="entry name" value="SBP_5_CS"/>
</dbReference>
<dbReference type="AlphaFoldDB" id="A0A068A9N4"/>
<dbReference type="EMBL" id="LALQ01000011">
    <property type="protein sequence ID" value="KMR57981.1"/>
    <property type="molecule type" value="Genomic_DNA"/>
</dbReference>
<dbReference type="PANTHER" id="PTHR30290">
    <property type="entry name" value="PERIPLASMIC BINDING COMPONENT OF ABC TRANSPORTER"/>
    <property type="match status" value="1"/>
</dbReference>
<dbReference type="Proteomes" id="UP000463077">
    <property type="component" value="Unassembled WGS sequence"/>
</dbReference>
<evidence type="ECO:0000313" key="14">
    <source>
        <dbReference type="EMBL" id="CAC8494332.1"/>
    </source>
</evidence>
<dbReference type="GO" id="GO:0030288">
    <property type="term" value="C:outer membrane-bounded periplasmic space"/>
    <property type="evidence" value="ECO:0007669"/>
    <property type="project" value="TreeGrafter"/>
</dbReference>
<evidence type="ECO:0000313" key="13">
    <source>
        <dbReference type="EMBL" id="CAC8192414.1"/>
    </source>
</evidence>
<dbReference type="EMBL" id="CACUNS010000002">
    <property type="protein sequence ID" value="CAA6052515.1"/>
    <property type="molecule type" value="Genomic_DNA"/>
</dbReference>
<reference evidence="33 34" key="6">
    <citation type="submission" date="2018-06" db="EMBL/GenBank/DDBJ databases">
        <authorList>
            <consortium name="Pathogen Informatics"/>
            <person name="Doyle S."/>
        </authorList>
    </citation>
    <scope>NUCLEOTIDE SEQUENCE [LARGE SCALE GENOMIC DNA]</scope>
    <source>
        <strain evidence="30 34">NCTC10702</strain>
        <strain evidence="29 33">NCTC7878</strain>
    </source>
</reference>
<evidence type="ECO:0000313" key="33">
    <source>
        <dbReference type="Proteomes" id="UP000249913"/>
    </source>
</evidence>
<dbReference type="Proteomes" id="UP000293434">
    <property type="component" value="Unassembled WGS sequence"/>
</dbReference>
<dbReference type="SUPFAM" id="SSF53850">
    <property type="entry name" value="Periplasmic binding protein-like II"/>
    <property type="match status" value="1"/>
</dbReference>
<evidence type="ECO:0000313" key="23">
    <source>
        <dbReference type="EMBL" id="NDP55545.1"/>
    </source>
</evidence>
<dbReference type="Proteomes" id="UP000442696">
    <property type="component" value="Unassembled WGS sequence"/>
</dbReference>
<dbReference type="EMBL" id="LALJ01000043">
    <property type="protein sequence ID" value="KMR35374.1"/>
    <property type="molecule type" value="Genomic_DNA"/>
</dbReference>
<evidence type="ECO:0000313" key="51">
    <source>
        <dbReference type="Proteomes" id="UP000547874"/>
    </source>
</evidence>
<evidence type="ECO:0000313" key="42">
    <source>
        <dbReference type="Proteomes" id="UP000463077"/>
    </source>
</evidence>
<evidence type="ECO:0000313" key="20">
    <source>
        <dbReference type="EMBL" id="MUG52702.1"/>
    </source>
</evidence>
<evidence type="ECO:0000313" key="5">
    <source>
        <dbReference type="EMBL" id="ATC72654.1"/>
    </source>
</evidence>
<dbReference type="EMBL" id="RQTC01000078">
    <property type="protein sequence ID" value="RZH94013.1"/>
    <property type="molecule type" value="Genomic_DNA"/>
</dbReference>
<accession>A0A1E8WPY0</accession>
<evidence type="ECO:0000313" key="10">
    <source>
        <dbReference type="EMBL" id="CAA6309140.1"/>
    </source>
</evidence>
<dbReference type="Proteomes" id="UP000502818">
    <property type="component" value="Chromosome"/>
</dbReference>
<dbReference type="EMBL" id="CACURZ010000002">
    <property type="protein sequence ID" value="CAA6309140.1"/>
    <property type="molecule type" value="Genomic_DNA"/>
</dbReference>
<evidence type="ECO:0000313" key="7">
    <source>
        <dbReference type="EMBL" id="CAA4272091.1"/>
    </source>
</evidence>
<dbReference type="KEGG" id="sams:NI36_12265"/>
<dbReference type="Proteomes" id="UP000254116">
    <property type="component" value="Unassembled WGS sequence"/>
</dbReference>
<reference evidence="26 46" key="12">
    <citation type="submission" date="2020-04" db="EMBL/GenBank/DDBJ databases">
        <authorList>
            <person name="Kim J.-M."/>
            <person name="Chung S.H."/>
            <person name="Kim I."/>
            <person name="Kim J.-S."/>
        </authorList>
    </citation>
    <scope>NUCLEOTIDE SEQUENCE [LARGE SCALE GENOMIC DNA]</scope>
    <source>
        <strain evidence="26">HL20709</strain>
    </source>
</reference>
<dbReference type="GO" id="GO:0043190">
    <property type="term" value="C:ATP-binding cassette (ABC) transporter complex"/>
    <property type="evidence" value="ECO:0007669"/>
    <property type="project" value="InterPro"/>
</dbReference>
<evidence type="ECO:0000313" key="9">
    <source>
        <dbReference type="EMBL" id="CAA6052515.1"/>
    </source>
</evidence>
<evidence type="ECO:0000313" key="24">
    <source>
        <dbReference type="EMBL" id="NUY13138.1"/>
    </source>
</evidence>
<reference evidence="23 43" key="11">
    <citation type="submission" date="2020-01" db="EMBL/GenBank/DDBJ databases">
        <title>Analysis of Virulence and Antimicrobial Resistance Gene Carriage in Staphylococcus aureus Infections in Equids Using Whole Genome Sequencing.</title>
        <authorList>
            <person name="Little S.V."/>
            <person name="Hillhouse A.E."/>
            <person name="Cohen N.D."/>
            <person name="Lawhon S.D."/>
            <person name="Bryan L.K."/>
        </authorList>
    </citation>
    <scope>NUCLEOTIDE SEQUENCE [LARGE SCALE GENOMIC DNA]</scope>
    <source>
        <strain evidence="23 43">61-017</strain>
    </source>
</reference>
<evidence type="ECO:0000313" key="46">
    <source>
        <dbReference type="Proteomes" id="UP000502818"/>
    </source>
</evidence>
<dbReference type="Proteomes" id="UP000249913">
    <property type="component" value="Unassembled WGS sequence"/>
</dbReference>
<evidence type="ECO:0000313" key="50">
    <source>
        <dbReference type="Proteomes" id="UP000507485"/>
    </source>
</evidence>
<dbReference type="EMBL" id="CAIHOM010000003">
    <property type="protein sequence ID" value="CAC7010889.1"/>
    <property type="molecule type" value="Genomic_DNA"/>
</dbReference>
<dbReference type="Proteomes" id="UP000471199">
    <property type="component" value="Unassembled WGS sequence"/>
</dbReference>
<dbReference type="PROSITE" id="PS51257">
    <property type="entry name" value="PROKAR_LIPOPROTEIN"/>
    <property type="match status" value="1"/>
</dbReference>
<evidence type="ECO:0000313" key="28">
    <source>
        <dbReference type="EMBL" id="RZI08681.1"/>
    </source>
</evidence>
<dbReference type="EMBL" id="CACTQT010000001">
    <property type="protein sequence ID" value="CAA4272091.1"/>
    <property type="molecule type" value="Genomic_DNA"/>
</dbReference>
<dbReference type="Proteomes" id="UP000251686">
    <property type="component" value="Unassembled WGS sequence"/>
</dbReference>
<reference evidence="44 45" key="9">
    <citation type="submission" date="2019-11" db="EMBL/GenBank/DDBJ databases">
        <title>Implementation of targeted gown and glove precautions to prevent Staphylococcus aureus acquisition in community-based nursing homes.</title>
        <authorList>
            <person name="Stine O.C."/>
        </authorList>
    </citation>
    <scope>NUCLEOTIDE SEQUENCE [LARGE SCALE GENOMIC DNA]</scope>
    <source>
        <strain evidence="22 45">S_1081.LBCF.DN</strain>
        <strain evidence="21 44">S_2062.LAUP.DI</strain>
    </source>
</reference>
<evidence type="ECO:0000313" key="32">
    <source>
        <dbReference type="Proteomes" id="UP000217245"/>
    </source>
</evidence>
<dbReference type="GO" id="GO:1904680">
    <property type="term" value="F:peptide transmembrane transporter activity"/>
    <property type="evidence" value="ECO:0007669"/>
    <property type="project" value="TreeGrafter"/>
</dbReference>
<dbReference type="SMR" id="A0A068A9N4"/>
<dbReference type="EMBL" id="UHBY01000003">
    <property type="protein sequence ID" value="SUL37826.1"/>
    <property type="molecule type" value="Genomic_DNA"/>
</dbReference>
<evidence type="ECO:0000313" key="34">
    <source>
        <dbReference type="Proteomes" id="UP000254116"/>
    </source>
</evidence>
<dbReference type="EMBL" id="CAIIGD010000001">
    <property type="protein sequence ID" value="CAC8192414.1"/>
    <property type="molecule type" value="Genomic_DNA"/>
</dbReference>
<evidence type="ECO:0000313" key="22">
    <source>
        <dbReference type="EMBL" id="MVM10656.1"/>
    </source>
</evidence>
<evidence type="ECO:0000313" key="15">
    <source>
        <dbReference type="EMBL" id="CAD7354280.1"/>
    </source>
</evidence>
<dbReference type="EMBL" id="CP053070">
    <property type="protein sequence ID" value="QJR08571.1"/>
    <property type="molecule type" value="Genomic_DNA"/>
</dbReference>
<dbReference type="NCBIfam" id="NF047575">
    <property type="entry name" value="opine_bind_CntA"/>
    <property type="match status" value="1"/>
</dbReference>
<dbReference type="Proteomes" id="UP000547874">
    <property type="component" value="Unassembled WGS sequence"/>
</dbReference>
<dbReference type="OMA" id="WKESPWV"/>
<evidence type="ECO:0000313" key="45">
    <source>
        <dbReference type="Proteomes" id="UP000478867"/>
    </source>
</evidence>
<evidence type="ECO:0000313" key="39">
    <source>
        <dbReference type="Proteomes" id="UP000443708"/>
    </source>
</evidence>
<dbReference type="Proteomes" id="UP000507112">
    <property type="component" value="Unassembled WGS sequence"/>
</dbReference>
<dbReference type="Proteomes" id="UP000197894">
    <property type="component" value="Unassembled WGS sequence"/>
</dbReference>
<reference evidence="18" key="2">
    <citation type="submission" date="2015-06" db="EMBL/GenBank/DDBJ databases">
        <authorList>
            <person name="Diene S.M."/>
            <person name="Von Dach E."/>
            <person name="Fankhauser C."/>
            <person name="Schrenzel J."/>
            <person name="Harbarth S."/>
            <person name="Francois P."/>
        </authorList>
    </citation>
    <scope>NUCLEOTIDE SEQUENCE</scope>
    <source>
        <strain evidence="18">MRSA_S26</strain>
    </source>
</reference>
<evidence type="ECO:0000256" key="3">
    <source>
        <dbReference type="ARBA" id="ARBA00022729"/>
    </source>
</evidence>
<dbReference type="Gene3D" id="3.10.105.10">
    <property type="entry name" value="Dipeptide-binding Protein, Domain 3"/>
    <property type="match status" value="1"/>
</dbReference>
<dbReference type="Proteomes" id="UP000478867">
    <property type="component" value="Unassembled WGS sequence"/>
</dbReference>
<dbReference type="EMBL" id="CAIIKR010000001">
    <property type="protein sequence ID" value="CAC8494332.1"/>
    <property type="molecule type" value="Genomic_DNA"/>
</dbReference>
<dbReference type="NCBIfam" id="TIGR02294">
    <property type="entry name" value="nickel_nikA"/>
    <property type="match status" value="1"/>
</dbReference>
<evidence type="ECO:0000256" key="2">
    <source>
        <dbReference type="ARBA" id="ARBA00005695"/>
    </source>
</evidence>
<dbReference type="EMBL" id="JAANEC010000115">
    <property type="protein sequence ID" value="NUY13138.1"/>
    <property type="molecule type" value="Genomic_DNA"/>
</dbReference>
<evidence type="ECO:0000259" key="4">
    <source>
        <dbReference type="Pfam" id="PF00496"/>
    </source>
</evidence>
<dbReference type="Proteomes" id="UP000459702">
    <property type="component" value="Unassembled WGS sequence"/>
</dbReference>
<evidence type="ECO:0000313" key="30">
    <source>
        <dbReference type="EMBL" id="SUL37826.1"/>
    </source>
</evidence>
<dbReference type="Proteomes" id="UP000052129">
    <property type="component" value="Unassembled WGS sequence"/>
</dbReference>
<reference evidence="47 48" key="13">
    <citation type="submission" date="2020-06" db="EMBL/GenBank/DDBJ databases">
        <authorList>
            <consortium name="Pathogen Informatics"/>
        </authorList>
    </citation>
    <scope>NUCLEOTIDE SEQUENCE [LARGE SCALE GENOMIC DNA]</scope>
    <source>
        <strain evidence="12 50">A13</strain>
        <strain evidence="13 48">MOS105</strain>
        <strain evidence="14 49">MOS222</strain>
        <strain evidence="15">NCTC13131</strain>
        <strain evidence="6 39">S040_N01_C01</strain>
        <strain evidence="11 47">SG160</strain>
        <strain evidence="9 41">T012_N10_C04</strain>
        <strain evidence="7 37">T012_N16_C08</strain>
        <strain evidence="8 38">T065_N03_C06</strain>
        <strain evidence="10 40">T197_A02_C01</strain>
    </source>
</reference>
<comment type="similarity">
    <text evidence="2">Belongs to the bacterial solute-binding protein 5 family.</text>
</comment>
<evidence type="ECO:0000313" key="43">
    <source>
        <dbReference type="Proteomes" id="UP000466646"/>
    </source>
</evidence>
<evidence type="ECO:0000313" key="16">
    <source>
        <dbReference type="EMBL" id="KMR35374.1"/>
    </source>
</evidence>
<dbReference type="Proteomes" id="UP001200271">
    <property type="component" value="Unassembled WGS sequence"/>
</dbReference>
<evidence type="ECO:0000313" key="11">
    <source>
        <dbReference type="EMBL" id="CAC5781830.1"/>
    </source>
</evidence>
<dbReference type="PROSITE" id="PS01040">
    <property type="entry name" value="SBP_BACTERIAL_5"/>
    <property type="match status" value="1"/>
</dbReference>
<dbReference type="EMBL" id="LFVP01000004">
    <property type="protein sequence ID" value="KSA80280.1"/>
    <property type="molecule type" value="Genomic_DNA"/>
</dbReference>
<reference evidence="18" key="3">
    <citation type="journal article" date="2016" name="J. Infect. Dis.">
        <title>Comparative Genomics of Community-Associated Methicillin-Resistant Staphylococcus aureus Shows the Emergence of Clone ST8-USA300 in Geneva, Switzerland.</title>
        <authorList>
            <person name="Von Dach E."/>
            <person name="Diene S.M."/>
            <person name="Fankhauser C."/>
            <person name="Schrenzel J."/>
            <person name="Harbarth S."/>
            <person name="Francois P."/>
        </authorList>
    </citation>
    <scope>NUCLEOTIDE SEQUENCE</scope>
    <source>
        <strain evidence="18">MRSA_S26</strain>
    </source>
</reference>
<dbReference type="EMBL" id="UAUX01000017">
    <property type="protein sequence ID" value="SQA00370.1"/>
    <property type="molecule type" value="Genomic_DNA"/>
</dbReference>
<reference evidence="24 51" key="10">
    <citation type="journal article" date="2020" name="J. Antimicrob. Chemother.">
        <title>Detection of heterogeneous vancomycin intermediate resistance in MRSA isolates from Latin America.</title>
        <authorList>
            <person name="Castro B.E."/>
            <person name="Berrio M."/>
            <person name="Vargas M.L."/>
            <person name="Carvajal L.P."/>
            <person name="Millan L.V."/>
            <person name="Rios R."/>
            <person name="Hernandez A.K."/>
            <person name="Rincon S."/>
            <person name="Cubides P."/>
            <person name="Forero E."/>
            <person name="Dinh A."/>
            <person name="Seas C."/>
            <person name="Munita J.M."/>
            <person name="Arias C.A."/>
            <person name="Reyes J."/>
            <person name="Diaz L."/>
        </authorList>
    </citation>
    <scope>NUCLEOTIDE SEQUENCE [LARGE SCALE GENOMIC DNA]</scope>
    <source>
        <strain evidence="24 51">UE1097</strain>
    </source>
</reference>
<dbReference type="Gene3D" id="3.40.190.10">
    <property type="entry name" value="Periplasmic binding protein-like II"/>
    <property type="match status" value="1"/>
</dbReference>
<evidence type="ECO:0000313" key="12">
    <source>
        <dbReference type="EMBL" id="CAC7010889.1"/>
    </source>
</evidence>
<evidence type="ECO:0000313" key="21">
    <source>
        <dbReference type="EMBL" id="MVK35187.1"/>
    </source>
</evidence>
<evidence type="ECO:0000313" key="25">
    <source>
        <dbReference type="EMBL" id="OWT15461.1"/>
    </source>
</evidence>
<evidence type="ECO:0000313" key="40">
    <source>
        <dbReference type="Proteomes" id="UP000459586"/>
    </source>
</evidence>
<dbReference type="EMBL" id="CAIGXB010000002">
    <property type="protein sequence ID" value="CAC5781830.1"/>
    <property type="molecule type" value="Genomic_DNA"/>
</dbReference>
<dbReference type="PANTHER" id="PTHR30290:SF37">
    <property type="entry name" value="NICKEL-BINDING PERIPLASMIC PROTEIN"/>
    <property type="match status" value="1"/>
</dbReference>
<dbReference type="CDD" id="cd08489">
    <property type="entry name" value="PBP2_NikA"/>
    <property type="match status" value="1"/>
</dbReference>
<reference evidence="20 42" key="8">
    <citation type="journal article" date="2019" name="Int. J. Infect. Dis.">
        <title>Characterization of a community-acquired methicillin-resistant sequence type 338 Staphylococcus aureus strain containing a staphylococcal cassette chromosome mec type VT.</title>
        <authorList>
            <person name="Chen Y."/>
            <person name="Hong J."/>
            <person name="Chen Y."/>
            <person name="Wang H."/>
            <person name="Yu Y."/>
            <person name="Qu T."/>
        </authorList>
    </citation>
    <scope>NUCLEOTIDE SEQUENCE [LARGE SCALE GENOMIC DNA]</scope>
    <source>
        <strain evidence="20 42">LJ05</strain>
    </source>
</reference>
<evidence type="ECO:0000313" key="35">
    <source>
        <dbReference type="Proteomes" id="UP000293434"/>
    </source>
</evidence>
<evidence type="ECO:0000313" key="8">
    <source>
        <dbReference type="EMBL" id="CAA4687591.1"/>
    </source>
</evidence>
<evidence type="ECO:0000313" key="29">
    <source>
        <dbReference type="EMBL" id="SQA00370.1"/>
    </source>
</evidence>
<reference evidence="19" key="14">
    <citation type="journal article" date="2021" name="Front Med (Lausanne)">
        <title>The Prevalence and Determinants of Fusidic Acid Resistance Among Methicillin-Resistant Staphylococcus aureus Clinical Isolates in China.</title>
        <authorList>
            <person name="Zhao H."/>
            <person name="Wang X."/>
            <person name="Wang B."/>
            <person name="Xu Y."/>
            <person name="Rao L."/>
            <person name="Wan B."/>
            <person name="Guo Y."/>
            <person name="Wu X."/>
            <person name="Yu J."/>
            <person name="Chen L."/>
            <person name="Li M."/>
            <person name="Yu F."/>
        </authorList>
    </citation>
    <scope>NUCLEOTIDE SEQUENCE</scope>
    <source>
        <strain evidence="19">NC-4</strain>
    </source>
</reference>
<dbReference type="GO" id="GO:0015833">
    <property type="term" value="P:peptide transport"/>
    <property type="evidence" value="ECO:0007669"/>
    <property type="project" value="TreeGrafter"/>
</dbReference>
<reference evidence="35 36" key="7">
    <citation type="submission" date="2018-11" db="EMBL/GenBank/DDBJ databases">
        <title>Genomic profiling of Staphylococcus species from a Poultry farm system in KwaZulu-Natal, South Africa.</title>
        <authorList>
            <person name="Amoako D.G."/>
            <person name="Somboro A.M."/>
            <person name="Abia A.L.K."/>
            <person name="Bester L.A."/>
            <person name="Essack S.Y."/>
        </authorList>
    </citation>
    <scope>NUCLEOTIDE SEQUENCE [LARGE SCALE GENOMIC DNA]</scope>
    <source>
        <strain evidence="28 36">SA12</strain>
        <strain evidence="27 35">SA9</strain>
    </source>
</reference>
<feature type="domain" description="Solute-binding protein family 5" evidence="4">
    <location>
        <begin position="74"/>
        <end position="449"/>
    </location>
</feature>
<evidence type="ECO:0000313" key="44">
    <source>
        <dbReference type="Proteomes" id="UP000471199"/>
    </source>
</evidence>
<dbReference type="EMBL" id="WFHO01000016">
    <property type="protein sequence ID" value="MUG52702.1"/>
    <property type="molecule type" value="Genomic_DNA"/>
</dbReference>
<dbReference type="Proteomes" id="UP000443506">
    <property type="component" value="Unassembled WGS sequence"/>
</dbReference>
<dbReference type="Proteomes" id="UP000507485">
    <property type="component" value="Unassembled WGS sequence"/>
</dbReference>
<evidence type="ECO:0000313" key="36">
    <source>
        <dbReference type="Proteomes" id="UP000294017"/>
    </source>
</evidence>
<dbReference type="InterPro" id="IPR030678">
    <property type="entry name" value="Peptide/Ni-bd"/>
</dbReference>
<sequence length="532" mass="60019">MRKLTKMSAMLLASGLILTGCGGNKGLEEKKENKQLTYTTVKDIGDMNPHVYGGSMSAESMIYEPLVRNTKDGIKPLLAKKWDVSEDGKTYTFHLRDDVKFHDGTPFDADAVKKNIDAVQENKKLHSWLKISTLIDNVKVKDKYTVELNLKEAYQPALAELAMPRPYVFVSPKDFKNGTTKDGVKKFDGTGPFKLGEHKKDESADFNKNDQYWGEKSKLNKVQAKVMPAGETAFLSMKKGETNFAFTDDRGTDSLDKDSLKQLKDTGDYQVKRSQPMNTKMLVVNSGKKDNAVSDKTVRQAIGHMVNRDKIAKEILDGQEKPATQLFAKNVTDINFDMPTRKYDLKKAESLLDEAGWKKGKDSDVRQKDGKNLEMAMYYDKGSSSQKEQAEYLQAEFKKMGIKLNINGETSDKIAERRTSGDYDLMFNQTWGLLYDPQSTIAAFKAKNGYESATSGIENKDKIYNSIDDAFKIQNGKERSDAYKNILKQIDDEGIFIPISHGSMTVVAPKDLEKVSFTQSQYELPFNEMQYK</sequence>
<dbReference type="Proteomes" id="UP000459586">
    <property type="component" value="Unassembled WGS sequence"/>
</dbReference>
<dbReference type="EMBL" id="UAUZ02000002">
    <property type="protein sequence ID" value="CAD7354280.1"/>
    <property type="molecule type" value="Genomic_DNA"/>
</dbReference>
<gene>
    <name evidence="11" type="primary">opp-1A</name>
    <name evidence="19" type="synonym">cntA</name>
    <name evidence="5" type="synonym">nikA</name>
    <name evidence="15" type="synonym">opp-1A_1</name>
    <name evidence="18" type="ORF">ACR79_08750</name>
    <name evidence="25" type="ORF">AS572_08990</name>
    <name evidence="5" type="ORF">CNH36_13835</name>
    <name evidence="27" type="ORF">EIG94_05635</name>
    <name evidence="28" type="ORF">EIH03_01035</name>
    <name evidence="17" type="ORF">EP54_03300</name>
    <name evidence="16" type="ORF">EQ90_13200</name>
    <name evidence="20" type="ORF">GAY54_09055</name>
    <name evidence="21" type="ORF">GO814_08550</name>
    <name evidence="22" type="ORF">GO942_08130</name>
    <name evidence="24" type="ORF">GQX37_11515</name>
    <name evidence="23" type="ORF">GZ130_02935</name>
    <name evidence="26" type="ORF">HH313_002545</name>
    <name evidence="19" type="ORF">LB359_00045</name>
    <name evidence="30" type="ORF">NCTC10702_03845</name>
    <name evidence="15" type="ORF">NCTC13131_01817</name>
    <name evidence="29" type="ORF">NCTC7878_03536</name>
    <name evidence="6" type="ORF">SAMEA1029528_02199</name>
    <name evidence="7" type="ORF">SAMEA2078260_00288</name>
    <name evidence="9" type="ORF">SAMEA2078588_00595</name>
    <name evidence="10" type="ORF">SAMEA2080344_00332</name>
    <name evidence="8" type="ORF">SAMEA2081063_01633</name>
    <name evidence="11" type="ORF">SAMEA4008575_00812</name>
    <name evidence="12" type="ORF">SAMEA4552975_01960</name>
    <name evidence="13" type="ORF">SAMEA70146418_00262</name>
    <name evidence="14" type="ORF">SAMEA70245418_00317</name>
</gene>
<dbReference type="Proteomes" id="UP000443708">
    <property type="component" value="Unassembled WGS sequence"/>
</dbReference>
<dbReference type="Pfam" id="PF00496">
    <property type="entry name" value="SBP_bac_5"/>
    <property type="match status" value="1"/>
</dbReference>
<dbReference type="RefSeq" id="WP_001229077.1">
    <property type="nucleotide sequence ID" value="NC_021670.1"/>
</dbReference>
<evidence type="ECO:0000313" key="47">
    <source>
        <dbReference type="Proteomes" id="UP000505390"/>
    </source>
</evidence>
<dbReference type="GO" id="GO:0015675">
    <property type="term" value="P:nickel cation transport"/>
    <property type="evidence" value="ECO:0007669"/>
    <property type="project" value="InterPro"/>
</dbReference>
<dbReference type="InterPro" id="IPR000914">
    <property type="entry name" value="SBP_5_dom"/>
</dbReference>
<dbReference type="Proteomes" id="UP000507408">
    <property type="component" value="Unassembled WGS sequence"/>
</dbReference>
<organism evidence="11 47">
    <name type="scientific">Staphylococcus aureus</name>
    <dbReference type="NCBI Taxonomy" id="1280"/>
    <lineage>
        <taxon>Bacteria</taxon>
        <taxon>Bacillati</taxon>
        <taxon>Bacillota</taxon>
        <taxon>Bacilli</taxon>
        <taxon>Bacillales</taxon>
        <taxon>Staphylococcaceae</taxon>
        <taxon>Staphylococcus</taxon>
    </lineage>
</organism>
<dbReference type="KEGG" id="saur:SABB_01210"/>
<dbReference type="EMBL" id="CACTPI010000010">
    <property type="protein sequence ID" value="CAA4148053.1"/>
    <property type="molecule type" value="Genomic_DNA"/>
</dbReference>
<evidence type="ECO:0000313" key="18">
    <source>
        <dbReference type="EMBL" id="KSA80280.1"/>
    </source>
</evidence>
<dbReference type="EMBL" id="LNJK01000005">
    <property type="protein sequence ID" value="OWT15461.1"/>
    <property type="molecule type" value="Genomic_DNA"/>
</dbReference>
<comment type="subcellular location">
    <subcellularLocation>
        <location evidence="1">Cell membrane</location>
        <topology evidence="1">Lipid-anchor</topology>
    </subcellularLocation>
</comment>
<dbReference type="EMBL" id="CACTWD010000009">
    <property type="protein sequence ID" value="CAA4687591.1"/>
    <property type="molecule type" value="Genomic_DNA"/>
</dbReference>
<dbReference type="EMBL" id="JAAFLG010000004">
    <property type="protein sequence ID" value="NDP55545.1"/>
    <property type="molecule type" value="Genomic_DNA"/>
</dbReference>
<dbReference type="EMBL" id="JAIUEN010000001">
    <property type="protein sequence ID" value="MCE3360761.1"/>
    <property type="molecule type" value="Genomic_DNA"/>
</dbReference>
<reference evidence="19" key="15">
    <citation type="submission" date="2023-08" db="EMBL/GenBank/DDBJ databases">
        <authorList>
            <person name="Zhao H."/>
            <person name="Wang X."/>
        </authorList>
    </citation>
    <scope>NUCLEOTIDE SEQUENCE</scope>
    <source>
        <strain evidence="19">NC-4</strain>
    </source>
</reference>
<dbReference type="EMBL" id="CP023391">
    <property type="protein sequence ID" value="ATC72654.1"/>
    <property type="molecule type" value="Genomic_DNA"/>
</dbReference>
<dbReference type="EMBL" id="WPXC01000014">
    <property type="protein sequence ID" value="MVM10656.1"/>
    <property type="molecule type" value="Genomic_DNA"/>
</dbReference>
<dbReference type="EMBL" id="WPTS01000027">
    <property type="protein sequence ID" value="MVK35187.1"/>
    <property type="molecule type" value="Genomic_DNA"/>
</dbReference>
<name>A0A068A9N4_STAAU</name>
<reference evidence="16" key="1">
    <citation type="journal article" date="2015" name="J. Infect. Dis.">
        <title>Parallel Epidemics of Community-Associated Methicillin-Resistant Staphylococcus aureus USA300 Infection in North and South America.</title>
        <authorList>
            <person name="Planet P.J."/>
            <person name="Diaz L."/>
            <person name="Kolokotronis S.O."/>
            <person name="Narechania A."/>
            <person name="Reyes J."/>
            <person name="Xing G."/>
            <person name="Rincon S."/>
            <person name="Smith H."/>
            <person name="Panesso D."/>
            <person name="Ryan C."/>
            <person name="Smith D.P."/>
            <person name="Guzman M."/>
            <person name="Zurita J."/>
            <person name="Sebra R."/>
            <person name="Deikus G."/>
            <person name="Nolan R.L."/>
            <person name="Tenover F.C."/>
            <person name="Weinstock G.M."/>
            <person name="Robinson D.A."/>
            <person name="Arias C.A."/>
        </authorList>
    </citation>
    <scope>NUCLEOTIDE SEQUENCE</scope>
    <source>
        <strain evidence="16">CA15</strain>
        <strain evidence="17">M121</strain>
    </source>
</reference>
<proteinExistence type="inferred from homology"/>
<dbReference type="Proteomes" id="UP000505390">
    <property type="component" value="Unassembled WGS sequence"/>
</dbReference>
<evidence type="ECO:0000313" key="27">
    <source>
        <dbReference type="EMBL" id="RZH94013.1"/>
    </source>
</evidence>
<evidence type="ECO:0000313" key="41">
    <source>
        <dbReference type="Proteomes" id="UP000459702"/>
    </source>
</evidence>
<reference evidence="5 32" key="5">
    <citation type="submission" date="2017-09" db="EMBL/GenBank/DDBJ databases">
        <title>A single nucleotide polymorphism in the Staphylococcus aureus virulence regulator SaeR abolishes pathogenesis.</title>
        <authorList>
            <person name="Copin R.J."/>
            <person name="Sause W."/>
            <person name="Shopsin B."/>
            <person name="Torres V.J."/>
        </authorList>
    </citation>
    <scope>NUCLEOTIDE SEQUENCE [LARGE SCALE GENOMIC DNA]</scope>
    <source>
        <strain evidence="32">Newman</strain>
        <strain evidence="5">Newman_D2C</strain>
    </source>
</reference>
<dbReference type="GO" id="GO:0016151">
    <property type="term" value="F:nickel cation binding"/>
    <property type="evidence" value="ECO:0007669"/>
    <property type="project" value="InterPro"/>
</dbReference>
<dbReference type="EMBL" id="RQTF01000011">
    <property type="protein sequence ID" value="RZI08681.1"/>
    <property type="molecule type" value="Genomic_DNA"/>
</dbReference>
<reference evidence="25 31" key="4">
    <citation type="journal article" date="2017" name="BMC Genomics">
        <title>Prophages and adaptation of Staphylococcus aureus ST398 to the human clinic.</title>
        <authorList>
            <consortium name="Regional Infection Control Group of the Centre Region"/>
            <person name="Diene S.M."/>
            <person name="Corvaglia A.R."/>
            <person name="Francois P."/>
            <person name="van der Mee-Marquet N."/>
        </authorList>
    </citation>
    <scope>NUCLEOTIDE SEQUENCE [LARGE SCALE GENOMIC DNA]</scope>
    <source>
        <strain evidence="25 31">SA13-246</strain>
    </source>
</reference>
<evidence type="ECO:0000313" key="38">
    <source>
        <dbReference type="Proteomes" id="UP000443506"/>
    </source>
</evidence>
<protein>
    <submittedName>
        <fullName evidence="16">Nickel ABC transporter substrate-binding protein</fullName>
    </submittedName>
    <submittedName>
        <fullName evidence="5">Nickel ABC transporter, nickel/metallophore periplasmic binding protein</fullName>
    </submittedName>
    <submittedName>
        <fullName evidence="11">Oligopeptide transporter putative substrate binding domain protein</fullName>
    </submittedName>
    <submittedName>
        <fullName evidence="19">Staphylopine-dependent metal ABC transporter substrate-binding protein CntA</fullName>
    </submittedName>
</protein>
<evidence type="ECO:0000313" key="26">
    <source>
        <dbReference type="EMBL" id="QJR08571.1"/>
    </source>
</evidence>
<dbReference type="GO" id="GO:0020037">
    <property type="term" value="F:heme binding"/>
    <property type="evidence" value="ECO:0007669"/>
    <property type="project" value="InterPro"/>
</dbReference>
<evidence type="ECO:0000313" key="49">
    <source>
        <dbReference type="Proteomes" id="UP000507408"/>
    </source>
</evidence>
<evidence type="ECO:0000313" key="31">
    <source>
        <dbReference type="Proteomes" id="UP000197894"/>
    </source>
</evidence>
<accession>A0A068A9N4</accession>
<dbReference type="PIRSF" id="PIRSF002741">
    <property type="entry name" value="MppA"/>
    <property type="match status" value="1"/>
</dbReference>
<evidence type="ECO:0000256" key="1">
    <source>
        <dbReference type="ARBA" id="ARBA00004193"/>
    </source>
</evidence>
<evidence type="ECO:0000313" key="6">
    <source>
        <dbReference type="EMBL" id="CAA4148053.1"/>
    </source>
</evidence>
<keyword evidence="3" id="KW-0732">Signal</keyword>
<dbReference type="InterPro" id="IPR039424">
    <property type="entry name" value="SBP_5"/>
</dbReference>
<dbReference type="InterPro" id="IPR011980">
    <property type="entry name" value="CntA-like"/>
</dbReference>
<evidence type="ECO:0000313" key="48">
    <source>
        <dbReference type="Proteomes" id="UP000507112"/>
    </source>
</evidence>
<evidence type="ECO:0000313" key="17">
    <source>
        <dbReference type="EMBL" id="KMR57981.1"/>
    </source>
</evidence>
<dbReference type="Proteomes" id="UP000217245">
    <property type="component" value="Chromosome"/>
</dbReference>
<evidence type="ECO:0000313" key="19">
    <source>
        <dbReference type="EMBL" id="MCE3360761.1"/>
    </source>
</evidence>
<evidence type="ECO:0000313" key="37">
    <source>
        <dbReference type="Proteomes" id="UP000442696"/>
    </source>
</evidence>
<dbReference type="Proteomes" id="UP000294017">
    <property type="component" value="Unassembled WGS sequence"/>
</dbReference>
<dbReference type="Proteomes" id="UP000466646">
    <property type="component" value="Unassembled WGS sequence"/>
</dbReference>